<name>A0A8S9RSI3_BRACR</name>
<protein>
    <submittedName>
        <fullName evidence="1">Uncharacterized protein</fullName>
    </submittedName>
</protein>
<reference evidence="1" key="1">
    <citation type="submission" date="2019-12" db="EMBL/GenBank/DDBJ databases">
        <title>Genome sequencing and annotation of Brassica cretica.</title>
        <authorList>
            <person name="Studholme D.J."/>
            <person name="Sarris P."/>
        </authorList>
    </citation>
    <scope>NUCLEOTIDE SEQUENCE</scope>
    <source>
        <strain evidence="1">PFS-109/04</strain>
        <tissue evidence="1">Leaf</tissue>
    </source>
</reference>
<dbReference type="EMBL" id="QGKX02000088">
    <property type="protein sequence ID" value="KAF3584221.1"/>
    <property type="molecule type" value="Genomic_DNA"/>
</dbReference>
<evidence type="ECO:0000313" key="2">
    <source>
        <dbReference type="Proteomes" id="UP000712600"/>
    </source>
</evidence>
<evidence type="ECO:0000313" key="1">
    <source>
        <dbReference type="EMBL" id="KAF3584221.1"/>
    </source>
</evidence>
<dbReference type="AlphaFoldDB" id="A0A8S9RSI3"/>
<gene>
    <name evidence="1" type="ORF">F2Q69_00027709</name>
</gene>
<sequence length="143" mass="16280">MSPYPPQFLPVEVLYRGVGSPGQRKVHRLRRVNVDAPQNYRWKANSILLSRRMDLSSPRLRAETATPPSTIWIWRKYPWPSLLKLMAAEEARNEAIGGGGRTVLESRVVAVVILLDLLQVLPSLRINPLLEDIMAKEMLAFPR</sequence>
<organism evidence="1 2">
    <name type="scientific">Brassica cretica</name>
    <name type="common">Mustard</name>
    <dbReference type="NCBI Taxonomy" id="69181"/>
    <lineage>
        <taxon>Eukaryota</taxon>
        <taxon>Viridiplantae</taxon>
        <taxon>Streptophyta</taxon>
        <taxon>Embryophyta</taxon>
        <taxon>Tracheophyta</taxon>
        <taxon>Spermatophyta</taxon>
        <taxon>Magnoliopsida</taxon>
        <taxon>eudicotyledons</taxon>
        <taxon>Gunneridae</taxon>
        <taxon>Pentapetalae</taxon>
        <taxon>rosids</taxon>
        <taxon>malvids</taxon>
        <taxon>Brassicales</taxon>
        <taxon>Brassicaceae</taxon>
        <taxon>Brassiceae</taxon>
        <taxon>Brassica</taxon>
    </lineage>
</organism>
<comment type="caution">
    <text evidence="1">The sequence shown here is derived from an EMBL/GenBank/DDBJ whole genome shotgun (WGS) entry which is preliminary data.</text>
</comment>
<accession>A0A8S9RSI3</accession>
<dbReference type="Proteomes" id="UP000712600">
    <property type="component" value="Unassembled WGS sequence"/>
</dbReference>
<proteinExistence type="predicted"/>